<dbReference type="InterPro" id="IPR021433">
    <property type="entry name" value="DUF3083"/>
</dbReference>
<evidence type="ECO:0000313" key="1">
    <source>
        <dbReference type="EMBL" id="AWB68000.1"/>
    </source>
</evidence>
<sequence length="373" mass="43457">MSLIRRRRPQNKVYLPASARENQYMLARFTLTDELVEKYSSNIDQNSDKPYQAFYECLAEKFFKICDELEIENGKFVANDKFVRVRFCEEEITPQTEQQILFLYNPRYHYSQKSYFDATKRAKKFRLIFLANGDSVRLDAANFHKKVSQAITRFADEVGVDKTRVRVCDHQHLTFDVFAKEKGIKGTQTHKFRALRERYNVGGFQLPERIEPLTYAVVDMPLNRRIKQFVGVDAGANKPYEKLYSSIAEMLEASAKEHGLANAALVANCLVPIIRYSEDEKVFEDGELLRMEFNPSNSKMTFNSAWNGAESVNKIQFVFVATKDNYTNHGYGRFYSLIENTLKDVADKLEYKVEKEELKIRFHQHLGYLLEAK</sequence>
<name>A0A2S0VV73_9ALTE</name>
<dbReference type="Proteomes" id="UP000244441">
    <property type="component" value="Chromosome"/>
</dbReference>
<dbReference type="Pfam" id="PF11281">
    <property type="entry name" value="DUF3083"/>
    <property type="match status" value="1"/>
</dbReference>
<reference evidence="1 2" key="1">
    <citation type="submission" date="2018-01" db="EMBL/GenBank/DDBJ databases">
        <title>Genome sequence of a Cantenovulum-like bacteria.</title>
        <authorList>
            <person name="Tan W.R."/>
            <person name="Lau N.-S."/>
            <person name="Go F."/>
            <person name="Amirul A.-A.A."/>
        </authorList>
    </citation>
    <scope>NUCLEOTIDE SEQUENCE [LARGE SCALE GENOMIC DNA]</scope>
    <source>
        <strain evidence="1 2">CCB-QB4</strain>
    </source>
</reference>
<dbReference type="EMBL" id="CP026604">
    <property type="protein sequence ID" value="AWB68000.1"/>
    <property type="molecule type" value="Genomic_DNA"/>
</dbReference>
<dbReference type="AlphaFoldDB" id="A0A2S0VV73"/>
<keyword evidence="2" id="KW-1185">Reference proteome</keyword>
<gene>
    <name evidence="1" type="ORF">C2869_16910</name>
</gene>
<proteinExistence type="predicted"/>
<dbReference type="OrthoDB" id="6288569at2"/>
<protein>
    <recommendedName>
        <fullName evidence="3">DUF3083 family protein</fullName>
    </recommendedName>
</protein>
<dbReference type="KEGG" id="cate:C2869_16910"/>
<evidence type="ECO:0000313" key="2">
    <source>
        <dbReference type="Proteomes" id="UP000244441"/>
    </source>
</evidence>
<accession>A0A2S0VV73</accession>
<dbReference type="RefSeq" id="WP_108604065.1">
    <property type="nucleotide sequence ID" value="NZ_CP026604.1"/>
</dbReference>
<organism evidence="1 2">
    <name type="scientific">Saccharobesus litoralis</name>
    <dbReference type="NCBI Taxonomy" id="2172099"/>
    <lineage>
        <taxon>Bacteria</taxon>
        <taxon>Pseudomonadati</taxon>
        <taxon>Pseudomonadota</taxon>
        <taxon>Gammaproteobacteria</taxon>
        <taxon>Alteromonadales</taxon>
        <taxon>Alteromonadaceae</taxon>
        <taxon>Saccharobesus</taxon>
    </lineage>
</organism>
<evidence type="ECO:0008006" key="3">
    <source>
        <dbReference type="Google" id="ProtNLM"/>
    </source>
</evidence>